<dbReference type="SFLD" id="SFLDG00179">
    <property type="entry name" value="mandelate_racemase"/>
    <property type="match status" value="1"/>
</dbReference>
<dbReference type="InterPro" id="IPR018110">
    <property type="entry name" value="Mandel_Rmase/mucon_lact_enz_CS"/>
</dbReference>
<evidence type="ECO:0000256" key="1">
    <source>
        <dbReference type="ARBA" id="ARBA00001946"/>
    </source>
</evidence>
<dbReference type="SFLD" id="SFLDS00001">
    <property type="entry name" value="Enolase"/>
    <property type="match status" value="1"/>
</dbReference>
<dbReference type="Pfam" id="PF13378">
    <property type="entry name" value="MR_MLE_C"/>
    <property type="match status" value="1"/>
</dbReference>
<dbReference type="InterPro" id="IPR046945">
    <property type="entry name" value="RHMD-like"/>
</dbReference>
<feature type="domain" description="Mandelate racemase/muconate lactonizing enzyme C-terminal" evidence="4">
    <location>
        <begin position="144"/>
        <end position="243"/>
    </location>
</feature>
<dbReference type="InterPro" id="IPR029017">
    <property type="entry name" value="Enolase-like_N"/>
</dbReference>
<dbReference type="InterPro" id="IPR036849">
    <property type="entry name" value="Enolase-like_C_sf"/>
</dbReference>
<dbReference type="Pfam" id="PF02746">
    <property type="entry name" value="MR_MLE_N"/>
    <property type="match status" value="1"/>
</dbReference>
<accession>W4LY23</accession>
<dbReference type="GO" id="GO:0000287">
    <property type="term" value="F:magnesium ion binding"/>
    <property type="evidence" value="ECO:0007669"/>
    <property type="project" value="TreeGrafter"/>
</dbReference>
<dbReference type="HOGENOM" id="CLU_030273_3_1_7"/>
<dbReference type="PROSITE" id="PS00908">
    <property type="entry name" value="MR_MLE_1"/>
    <property type="match status" value="1"/>
</dbReference>
<keyword evidence="3" id="KW-0460">Magnesium</keyword>
<dbReference type="EMBL" id="AZHW01000117">
    <property type="protein sequence ID" value="ETX02661.1"/>
    <property type="molecule type" value="Genomic_DNA"/>
</dbReference>
<dbReference type="PANTHER" id="PTHR13794:SF58">
    <property type="entry name" value="MITOCHONDRIAL ENOLASE SUPERFAMILY MEMBER 1"/>
    <property type="match status" value="1"/>
</dbReference>
<dbReference type="SMART" id="SM00922">
    <property type="entry name" value="MR_MLE"/>
    <property type="match status" value="1"/>
</dbReference>
<comment type="cofactor">
    <cofactor evidence="1">
        <name>Mg(2+)</name>
        <dbReference type="ChEBI" id="CHEBI:18420"/>
    </cofactor>
</comment>
<dbReference type="SUPFAM" id="SSF51604">
    <property type="entry name" value="Enolase C-terminal domain-like"/>
    <property type="match status" value="1"/>
</dbReference>
<dbReference type="CDD" id="cd03316">
    <property type="entry name" value="MR_like"/>
    <property type="match status" value="1"/>
</dbReference>
<keyword evidence="2" id="KW-0479">Metal-binding</keyword>
<proteinExistence type="predicted"/>
<dbReference type="InterPro" id="IPR029065">
    <property type="entry name" value="Enolase_C-like"/>
</dbReference>
<protein>
    <recommendedName>
        <fullName evidence="4">Mandelate racemase/muconate lactonizing enzyme C-terminal domain-containing protein</fullName>
    </recommendedName>
</protein>
<dbReference type="AlphaFoldDB" id="W4LY23"/>
<dbReference type="Proteomes" id="UP000019141">
    <property type="component" value="Unassembled WGS sequence"/>
</dbReference>
<evidence type="ECO:0000313" key="6">
    <source>
        <dbReference type="Proteomes" id="UP000019141"/>
    </source>
</evidence>
<comment type="caution">
    <text evidence="5">The sequence shown here is derived from an EMBL/GenBank/DDBJ whole genome shotgun (WGS) entry which is preliminary data.</text>
</comment>
<dbReference type="GO" id="GO:0016052">
    <property type="term" value="P:carbohydrate catabolic process"/>
    <property type="evidence" value="ECO:0007669"/>
    <property type="project" value="TreeGrafter"/>
</dbReference>
<organism evidence="5 6">
    <name type="scientific">Entotheonella factor</name>
    <dbReference type="NCBI Taxonomy" id="1429438"/>
    <lineage>
        <taxon>Bacteria</taxon>
        <taxon>Pseudomonadati</taxon>
        <taxon>Nitrospinota/Tectimicrobiota group</taxon>
        <taxon>Candidatus Tectimicrobiota</taxon>
        <taxon>Candidatus Entotheonellia</taxon>
        <taxon>Candidatus Entotheonellales</taxon>
        <taxon>Candidatus Entotheonellaceae</taxon>
        <taxon>Candidatus Entotheonella</taxon>
    </lineage>
</organism>
<evidence type="ECO:0000256" key="3">
    <source>
        <dbReference type="ARBA" id="ARBA00022842"/>
    </source>
</evidence>
<dbReference type="InterPro" id="IPR013342">
    <property type="entry name" value="Mandelate_racemase_C"/>
</dbReference>
<dbReference type="Gene3D" id="3.30.390.10">
    <property type="entry name" value="Enolase-like, N-terminal domain"/>
    <property type="match status" value="1"/>
</dbReference>
<dbReference type="PANTHER" id="PTHR13794">
    <property type="entry name" value="ENOLASE SUPERFAMILY, MANDELATE RACEMASE"/>
    <property type="match status" value="1"/>
</dbReference>
<evidence type="ECO:0000313" key="5">
    <source>
        <dbReference type="EMBL" id="ETX02661.1"/>
    </source>
</evidence>
<dbReference type="GO" id="GO:0009063">
    <property type="term" value="P:amino acid catabolic process"/>
    <property type="evidence" value="ECO:0007669"/>
    <property type="project" value="InterPro"/>
</dbReference>
<evidence type="ECO:0000256" key="2">
    <source>
        <dbReference type="ARBA" id="ARBA00022723"/>
    </source>
</evidence>
<keyword evidence="6" id="KW-1185">Reference proteome</keyword>
<gene>
    <name evidence="5" type="ORF">ETSY1_02755</name>
</gene>
<name>W4LY23_ENTF1</name>
<reference evidence="5 6" key="1">
    <citation type="journal article" date="2014" name="Nature">
        <title>An environmental bacterial taxon with a large and distinct metabolic repertoire.</title>
        <authorList>
            <person name="Wilson M.C."/>
            <person name="Mori T."/>
            <person name="Ruckert C."/>
            <person name="Uria A.R."/>
            <person name="Helf M.J."/>
            <person name="Takada K."/>
            <person name="Gernert C."/>
            <person name="Steffens U.A."/>
            <person name="Heycke N."/>
            <person name="Schmitt S."/>
            <person name="Rinke C."/>
            <person name="Helfrich E.J."/>
            <person name="Brachmann A.O."/>
            <person name="Gurgui C."/>
            <person name="Wakimoto T."/>
            <person name="Kracht M."/>
            <person name="Crusemann M."/>
            <person name="Hentschel U."/>
            <person name="Abe I."/>
            <person name="Matsunaga S."/>
            <person name="Kalinowski J."/>
            <person name="Takeyama H."/>
            <person name="Piel J."/>
        </authorList>
    </citation>
    <scope>NUCLEOTIDE SEQUENCE [LARGE SCALE GENOMIC DNA]</scope>
    <source>
        <strain evidence="6">TSY1</strain>
    </source>
</reference>
<dbReference type="InterPro" id="IPR013341">
    <property type="entry name" value="Mandelate_racemase_N_dom"/>
</dbReference>
<dbReference type="SUPFAM" id="SSF54826">
    <property type="entry name" value="Enolase N-terminal domain-like"/>
    <property type="match status" value="1"/>
</dbReference>
<evidence type="ECO:0000259" key="4">
    <source>
        <dbReference type="SMART" id="SM00922"/>
    </source>
</evidence>
<dbReference type="Gene3D" id="3.20.20.120">
    <property type="entry name" value="Enolase-like C-terminal domain"/>
    <property type="match status" value="1"/>
</dbReference>
<dbReference type="GO" id="GO:0016836">
    <property type="term" value="F:hydro-lyase activity"/>
    <property type="evidence" value="ECO:0007669"/>
    <property type="project" value="TreeGrafter"/>
</dbReference>
<sequence length="361" mass="39817">MKITQLKTRVLQTPGDSPLVVGLPPMDDRQFVTLELGTDEGIEGIGITFFGGPLTRALREAVEGLGSLIIGDDPIRVEAIADKLWRAASGSGPGGIFTLALSAIDIALWDIKGKALNMPVCTLLGGHRDRVPTYASGALMRPMPTDYLREAGPRLVSMGFKQMKTQMGAEPTVDKEIERIRVLREGIGENIDLMCDINQLWNVNQAIDIGRRVEEYHLFWLEDVVAHDDFQGLARVADALTTPICAGEYHYGIRPFRHMLEARSIDIVMIDLLRAGGITQWMKIAGMAEAFNVPVVSHLIPEIHVHLIAAIPHGLTVEYMPWTLRLFEETPAIEDGQIVVPQKPGLGLKFDEGALRQFEIS</sequence>